<dbReference type="RefSeq" id="WP_313876350.1">
    <property type="nucleotide sequence ID" value="NZ_JAVBIK010000003.1"/>
</dbReference>
<dbReference type="EMBL" id="JAVBIK010000003">
    <property type="protein sequence ID" value="MDT7520656.1"/>
    <property type="molecule type" value="Genomic_DNA"/>
</dbReference>
<keyword evidence="2" id="KW-1185">Reference proteome</keyword>
<dbReference type="Proteomes" id="UP001321700">
    <property type="component" value="Unassembled WGS sequence"/>
</dbReference>
<organism evidence="1 2">
    <name type="scientific">Rhodoferax potami</name>
    <dbReference type="NCBI Taxonomy" id="3068338"/>
    <lineage>
        <taxon>Bacteria</taxon>
        <taxon>Pseudomonadati</taxon>
        <taxon>Pseudomonadota</taxon>
        <taxon>Betaproteobacteria</taxon>
        <taxon>Burkholderiales</taxon>
        <taxon>Comamonadaceae</taxon>
        <taxon>Rhodoferax</taxon>
    </lineage>
</organism>
<reference evidence="1 2" key="1">
    <citation type="submission" date="2023-08" db="EMBL/GenBank/DDBJ databases">
        <title>Rhodoferax potami sp. nov. and Rhodoferax mekongensis sp. nov., isolated from the Mekong River in Thailand.</title>
        <authorList>
            <person name="Kitikhun S."/>
            <person name="Charoenyingcharoen P."/>
            <person name="Siriarchawattana P."/>
            <person name="Likhitrattanapisal S."/>
            <person name="Nilsakha T."/>
            <person name="Chanpet A."/>
            <person name="Rattanawaree P."/>
            <person name="Ingsriswang S."/>
        </authorList>
    </citation>
    <scope>NUCLEOTIDE SEQUENCE [LARGE SCALE GENOMIC DNA]</scope>
    <source>
        <strain evidence="1 2">TBRC 17660</strain>
    </source>
</reference>
<gene>
    <name evidence="1" type="ORF">RAE19_18520</name>
</gene>
<proteinExistence type="predicted"/>
<evidence type="ECO:0000313" key="1">
    <source>
        <dbReference type="EMBL" id="MDT7520656.1"/>
    </source>
</evidence>
<protein>
    <submittedName>
        <fullName evidence="1">Uncharacterized protein</fullName>
    </submittedName>
</protein>
<name>A0ABU3KT81_9BURK</name>
<evidence type="ECO:0000313" key="2">
    <source>
        <dbReference type="Proteomes" id="UP001321700"/>
    </source>
</evidence>
<accession>A0ABU3KT81</accession>
<comment type="caution">
    <text evidence="1">The sequence shown here is derived from an EMBL/GenBank/DDBJ whole genome shotgun (WGS) entry which is preliminary data.</text>
</comment>
<sequence>MPIFTQTGHSQDDKWLVDGSPVFGTFPSGLLSNVPDATPIWLKVGTAAYGTVHILKRHGVWVAKQKKPVAQLVWEKLGQPGKIHLSEEKGKLKINLHVTPSALLILQLQDKEQPVHFSVTSLYYKEGTVDGDPLGKYPGRPSPRLLVGAAFLAAQAMKVMPPTISAAATPSEDGITEV</sequence>